<keyword evidence="4" id="KW-1185">Reference proteome</keyword>
<dbReference type="AlphaFoldDB" id="B3MUF2"/>
<name>B3MUF2_DROAN</name>
<feature type="compositionally biased region" description="Acidic residues" evidence="1">
    <location>
        <begin position="153"/>
        <end position="165"/>
    </location>
</feature>
<dbReference type="InterPro" id="IPR039253">
    <property type="entry name" value="APLF"/>
</dbReference>
<evidence type="ECO:0000259" key="2">
    <source>
        <dbReference type="Pfam" id="PF10283"/>
    </source>
</evidence>
<reference evidence="3 4" key="1">
    <citation type="journal article" date="2007" name="Nature">
        <title>Evolution of genes and genomes on the Drosophila phylogeny.</title>
        <authorList>
            <consortium name="Drosophila 12 Genomes Consortium"/>
            <person name="Clark A.G."/>
            <person name="Eisen M.B."/>
            <person name="Smith D.R."/>
            <person name="Bergman C.M."/>
            <person name="Oliver B."/>
            <person name="Markow T.A."/>
            <person name="Kaufman T.C."/>
            <person name="Kellis M."/>
            <person name="Gelbart W."/>
            <person name="Iyer V.N."/>
            <person name="Pollard D.A."/>
            <person name="Sackton T.B."/>
            <person name="Larracuente A.M."/>
            <person name="Singh N.D."/>
            <person name="Abad J.P."/>
            <person name="Abt D.N."/>
            <person name="Adryan B."/>
            <person name="Aguade M."/>
            <person name="Akashi H."/>
            <person name="Anderson W.W."/>
            <person name="Aquadro C.F."/>
            <person name="Ardell D.H."/>
            <person name="Arguello R."/>
            <person name="Artieri C.G."/>
            <person name="Barbash D.A."/>
            <person name="Barker D."/>
            <person name="Barsanti P."/>
            <person name="Batterham P."/>
            <person name="Batzoglou S."/>
            <person name="Begun D."/>
            <person name="Bhutkar A."/>
            <person name="Blanco E."/>
            <person name="Bosak S.A."/>
            <person name="Bradley R.K."/>
            <person name="Brand A.D."/>
            <person name="Brent M.R."/>
            <person name="Brooks A.N."/>
            <person name="Brown R.H."/>
            <person name="Butlin R.K."/>
            <person name="Caggese C."/>
            <person name="Calvi B.R."/>
            <person name="Bernardo de Carvalho A."/>
            <person name="Caspi A."/>
            <person name="Castrezana S."/>
            <person name="Celniker S.E."/>
            <person name="Chang J.L."/>
            <person name="Chapple C."/>
            <person name="Chatterji S."/>
            <person name="Chinwalla A."/>
            <person name="Civetta A."/>
            <person name="Clifton S.W."/>
            <person name="Comeron J.M."/>
            <person name="Costello J.C."/>
            <person name="Coyne J.A."/>
            <person name="Daub J."/>
            <person name="David R.G."/>
            <person name="Delcher A.L."/>
            <person name="Delehaunty K."/>
            <person name="Do C.B."/>
            <person name="Ebling H."/>
            <person name="Edwards K."/>
            <person name="Eickbush T."/>
            <person name="Evans J.D."/>
            <person name="Filipski A."/>
            <person name="Findeiss S."/>
            <person name="Freyhult E."/>
            <person name="Fulton L."/>
            <person name="Fulton R."/>
            <person name="Garcia A.C."/>
            <person name="Gardiner A."/>
            <person name="Garfield D.A."/>
            <person name="Garvin B.E."/>
            <person name="Gibson G."/>
            <person name="Gilbert D."/>
            <person name="Gnerre S."/>
            <person name="Godfrey J."/>
            <person name="Good R."/>
            <person name="Gotea V."/>
            <person name="Gravely B."/>
            <person name="Greenberg A.J."/>
            <person name="Griffiths-Jones S."/>
            <person name="Gross S."/>
            <person name="Guigo R."/>
            <person name="Gustafson E.A."/>
            <person name="Haerty W."/>
            <person name="Hahn M.W."/>
            <person name="Halligan D.L."/>
            <person name="Halpern A.L."/>
            <person name="Halter G.M."/>
            <person name="Han M.V."/>
            <person name="Heger A."/>
            <person name="Hillier L."/>
            <person name="Hinrichs A.S."/>
            <person name="Holmes I."/>
            <person name="Hoskins R.A."/>
            <person name="Hubisz M.J."/>
            <person name="Hultmark D."/>
            <person name="Huntley M.A."/>
            <person name="Jaffe D.B."/>
            <person name="Jagadeeshan S."/>
            <person name="Jeck W.R."/>
            <person name="Johnson J."/>
            <person name="Jones C.D."/>
            <person name="Jordan W.C."/>
            <person name="Karpen G.H."/>
            <person name="Kataoka E."/>
            <person name="Keightley P.D."/>
            <person name="Kheradpour P."/>
            <person name="Kirkness E.F."/>
            <person name="Koerich L.B."/>
            <person name="Kristiansen K."/>
            <person name="Kudrna D."/>
            <person name="Kulathinal R.J."/>
            <person name="Kumar S."/>
            <person name="Kwok R."/>
            <person name="Lander E."/>
            <person name="Langley C.H."/>
            <person name="Lapoint R."/>
            <person name="Lazzaro B.P."/>
            <person name="Lee S.J."/>
            <person name="Levesque L."/>
            <person name="Li R."/>
            <person name="Lin C.F."/>
            <person name="Lin M.F."/>
            <person name="Lindblad-Toh K."/>
            <person name="Llopart A."/>
            <person name="Long M."/>
            <person name="Low L."/>
            <person name="Lozovsky E."/>
            <person name="Lu J."/>
            <person name="Luo M."/>
            <person name="Machado C.A."/>
            <person name="Makalowski W."/>
            <person name="Marzo M."/>
            <person name="Matsuda M."/>
            <person name="Matzkin L."/>
            <person name="McAllister B."/>
            <person name="McBride C.S."/>
            <person name="McKernan B."/>
            <person name="McKernan K."/>
            <person name="Mendez-Lago M."/>
            <person name="Minx P."/>
            <person name="Mollenhauer M.U."/>
            <person name="Montooth K."/>
            <person name="Mount S.M."/>
            <person name="Mu X."/>
            <person name="Myers E."/>
            <person name="Negre B."/>
            <person name="Newfeld S."/>
            <person name="Nielsen R."/>
            <person name="Noor M.A."/>
            <person name="O'Grady P."/>
            <person name="Pachter L."/>
            <person name="Papaceit M."/>
            <person name="Parisi M.J."/>
            <person name="Parisi M."/>
            <person name="Parts L."/>
            <person name="Pedersen J.S."/>
            <person name="Pesole G."/>
            <person name="Phillippy A.M."/>
            <person name="Ponting C.P."/>
            <person name="Pop M."/>
            <person name="Porcelli D."/>
            <person name="Powell J.R."/>
            <person name="Prohaska S."/>
            <person name="Pruitt K."/>
            <person name="Puig M."/>
            <person name="Quesneville H."/>
            <person name="Ram K.R."/>
            <person name="Rand D."/>
            <person name="Rasmussen M.D."/>
            <person name="Reed L.K."/>
            <person name="Reenan R."/>
            <person name="Reily A."/>
            <person name="Remington K.A."/>
            <person name="Rieger T.T."/>
            <person name="Ritchie M.G."/>
            <person name="Robin C."/>
            <person name="Rogers Y.H."/>
            <person name="Rohde C."/>
            <person name="Rozas J."/>
            <person name="Rubenfield M.J."/>
            <person name="Ruiz A."/>
            <person name="Russo S."/>
            <person name="Salzberg S.L."/>
            <person name="Sanchez-Gracia A."/>
            <person name="Saranga D.J."/>
            <person name="Sato H."/>
            <person name="Schaeffer S.W."/>
            <person name="Schatz M.C."/>
            <person name="Schlenke T."/>
            <person name="Schwartz R."/>
            <person name="Segarra C."/>
            <person name="Singh R.S."/>
            <person name="Sirot L."/>
            <person name="Sirota M."/>
            <person name="Sisneros N.B."/>
            <person name="Smith C.D."/>
            <person name="Smith T.F."/>
            <person name="Spieth J."/>
            <person name="Stage D.E."/>
            <person name="Stark A."/>
            <person name="Stephan W."/>
            <person name="Strausberg R.L."/>
            <person name="Strempel S."/>
            <person name="Sturgill D."/>
            <person name="Sutton G."/>
            <person name="Sutton G.G."/>
            <person name="Tao W."/>
            <person name="Teichmann S."/>
            <person name="Tobari Y.N."/>
            <person name="Tomimura Y."/>
            <person name="Tsolas J.M."/>
            <person name="Valente V.L."/>
            <person name="Venter E."/>
            <person name="Venter J.C."/>
            <person name="Vicario S."/>
            <person name="Vieira F.G."/>
            <person name="Vilella A.J."/>
            <person name="Villasante A."/>
            <person name="Walenz B."/>
            <person name="Wang J."/>
            <person name="Wasserman M."/>
            <person name="Watts T."/>
            <person name="Wilson D."/>
            <person name="Wilson R.K."/>
            <person name="Wing R.A."/>
            <person name="Wolfner M.F."/>
            <person name="Wong A."/>
            <person name="Wong G.K."/>
            <person name="Wu C.I."/>
            <person name="Wu G."/>
            <person name="Yamamoto D."/>
            <person name="Yang H.P."/>
            <person name="Yang S.P."/>
            <person name="Yorke J.A."/>
            <person name="Yoshida K."/>
            <person name="Zdobnov E."/>
            <person name="Zhang P."/>
            <person name="Zhang Y."/>
            <person name="Zimin A.V."/>
            <person name="Baldwin J."/>
            <person name="Abdouelleil A."/>
            <person name="Abdulkadir J."/>
            <person name="Abebe A."/>
            <person name="Abera B."/>
            <person name="Abreu J."/>
            <person name="Acer S.C."/>
            <person name="Aftuck L."/>
            <person name="Alexander A."/>
            <person name="An P."/>
            <person name="Anderson E."/>
            <person name="Anderson S."/>
            <person name="Arachi H."/>
            <person name="Azer M."/>
            <person name="Bachantsang P."/>
            <person name="Barry A."/>
            <person name="Bayul T."/>
            <person name="Berlin A."/>
            <person name="Bessette D."/>
            <person name="Bloom T."/>
            <person name="Blye J."/>
            <person name="Boguslavskiy L."/>
            <person name="Bonnet C."/>
            <person name="Boukhgalter B."/>
            <person name="Bourzgui I."/>
            <person name="Brown A."/>
            <person name="Cahill P."/>
            <person name="Channer S."/>
            <person name="Cheshatsang Y."/>
            <person name="Chuda L."/>
            <person name="Citroen M."/>
            <person name="Collymore A."/>
            <person name="Cooke P."/>
            <person name="Costello M."/>
            <person name="D'Aco K."/>
            <person name="Daza R."/>
            <person name="De Haan G."/>
            <person name="DeGray S."/>
            <person name="DeMaso C."/>
            <person name="Dhargay N."/>
            <person name="Dooley K."/>
            <person name="Dooley E."/>
            <person name="Doricent M."/>
            <person name="Dorje P."/>
            <person name="Dorjee K."/>
            <person name="Dupes A."/>
            <person name="Elong R."/>
            <person name="Falk J."/>
            <person name="Farina A."/>
            <person name="Faro S."/>
            <person name="Ferguson D."/>
            <person name="Fisher S."/>
            <person name="Foley C.D."/>
            <person name="Franke A."/>
            <person name="Friedrich D."/>
            <person name="Gadbois L."/>
            <person name="Gearin G."/>
            <person name="Gearin C.R."/>
            <person name="Giannoukos G."/>
            <person name="Goode T."/>
            <person name="Graham J."/>
            <person name="Grandbois E."/>
            <person name="Grewal S."/>
            <person name="Gyaltsen K."/>
            <person name="Hafez N."/>
            <person name="Hagos B."/>
            <person name="Hall J."/>
            <person name="Henson C."/>
            <person name="Hollinger A."/>
            <person name="Honan T."/>
            <person name="Huard M.D."/>
            <person name="Hughes L."/>
            <person name="Hurhula B."/>
            <person name="Husby M.E."/>
            <person name="Kamat A."/>
            <person name="Kanga B."/>
            <person name="Kashin S."/>
            <person name="Khazanovich D."/>
            <person name="Kisner P."/>
            <person name="Lance K."/>
            <person name="Lara M."/>
            <person name="Lee W."/>
            <person name="Lennon N."/>
            <person name="Letendre F."/>
            <person name="LeVine R."/>
            <person name="Lipovsky A."/>
            <person name="Liu X."/>
            <person name="Liu J."/>
            <person name="Liu S."/>
            <person name="Lokyitsang T."/>
            <person name="Lokyitsang Y."/>
            <person name="Lubonja R."/>
            <person name="Lui A."/>
            <person name="MacDonald P."/>
            <person name="Magnisalis V."/>
            <person name="Maru K."/>
            <person name="Matthews C."/>
            <person name="McCusker W."/>
            <person name="McDonough S."/>
            <person name="Mehta T."/>
            <person name="Meldrim J."/>
            <person name="Meneus L."/>
            <person name="Mihai O."/>
            <person name="Mihalev A."/>
            <person name="Mihova T."/>
            <person name="Mittelman R."/>
            <person name="Mlenga V."/>
            <person name="Montmayeur A."/>
            <person name="Mulrain L."/>
            <person name="Navidi A."/>
            <person name="Naylor J."/>
            <person name="Negash T."/>
            <person name="Nguyen T."/>
            <person name="Nguyen N."/>
            <person name="Nicol R."/>
            <person name="Norbu C."/>
            <person name="Norbu N."/>
            <person name="Novod N."/>
            <person name="O'Neill B."/>
            <person name="Osman S."/>
            <person name="Markiewicz E."/>
            <person name="Oyono O.L."/>
            <person name="Patti C."/>
            <person name="Phunkhang P."/>
            <person name="Pierre F."/>
            <person name="Priest M."/>
            <person name="Raghuraman S."/>
            <person name="Rege F."/>
            <person name="Reyes R."/>
            <person name="Rise C."/>
            <person name="Rogov P."/>
            <person name="Ross K."/>
            <person name="Ryan E."/>
            <person name="Settipalli S."/>
            <person name="Shea T."/>
            <person name="Sherpa N."/>
            <person name="Shi L."/>
            <person name="Shih D."/>
            <person name="Sparrow T."/>
            <person name="Spaulding J."/>
            <person name="Stalker J."/>
            <person name="Stange-Thomann N."/>
            <person name="Stavropoulos S."/>
            <person name="Stone C."/>
            <person name="Strader C."/>
            <person name="Tesfaye S."/>
            <person name="Thomson T."/>
            <person name="Thoulutsang Y."/>
            <person name="Thoulutsang D."/>
            <person name="Topham K."/>
            <person name="Topping I."/>
            <person name="Tsamla T."/>
            <person name="Vassiliev H."/>
            <person name="Vo A."/>
            <person name="Wangchuk T."/>
            <person name="Wangdi T."/>
            <person name="Weiand M."/>
            <person name="Wilkinson J."/>
            <person name="Wilson A."/>
            <person name="Yadav S."/>
            <person name="Young G."/>
            <person name="Yu Q."/>
            <person name="Zembek L."/>
            <person name="Zhong D."/>
            <person name="Zimmer A."/>
            <person name="Zwirko Z."/>
            <person name="Jaffe D.B."/>
            <person name="Alvarez P."/>
            <person name="Brockman W."/>
            <person name="Butler J."/>
            <person name="Chin C."/>
            <person name="Gnerre S."/>
            <person name="Grabherr M."/>
            <person name="Kleber M."/>
            <person name="Mauceli E."/>
            <person name="MacCallum I."/>
        </authorList>
    </citation>
    <scope>NUCLEOTIDE SEQUENCE [LARGE SCALE GENOMIC DNA]</scope>
    <source>
        <strain evidence="4">Tucson 14024-0371.13</strain>
    </source>
</reference>
<feature type="domain" description="PBZ-type" evidence="2">
    <location>
        <begin position="76"/>
        <end position="100"/>
    </location>
</feature>
<feature type="compositionally biased region" description="Acidic residues" evidence="1">
    <location>
        <begin position="124"/>
        <end position="145"/>
    </location>
</feature>
<feature type="compositionally biased region" description="Pro residues" evidence="1">
    <location>
        <begin position="68"/>
        <end position="79"/>
    </location>
</feature>
<dbReference type="InParanoid" id="B3MUF2"/>
<feature type="compositionally biased region" description="Low complexity" evidence="1">
    <location>
        <begin position="25"/>
        <end position="35"/>
    </location>
</feature>
<organism evidence="3 4">
    <name type="scientific">Drosophila ananassae</name>
    <name type="common">Fruit fly</name>
    <dbReference type="NCBI Taxonomy" id="7217"/>
    <lineage>
        <taxon>Eukaryota</taxon>
        <taxon>Metazoa</taxon>
        <taxon>Ecdysozoa</taxon>
        <taxon>Arthropoda</taxon>
        <taxon>Hexapoda</taxon>
        <taxon>Insecta</taxon>
        <taxon>Pterygota</taxon>
        <taxon>Neoptera</taxon>
        <taxon>Endopterygota</taxon>
        <taxon>Diptera</taxon>
        <taxon>Brachycera</taxon>
        <taxon>Muscomorpha</taxon>
        <taxon>Ephydroidea</taxon>
        <taxon>Drosophilidae</taxon>
        <taxon>Drosophila</taxon>
        <taxon>Sophophora</taxon>
    </lineage>
</organism>
<dbReference type="FunCoup" id="B3MUF2">
    <property type="interactions" value="261"/>
</dbReference>
<dbReference type="HOGENOM" id="CLU_1526770_0_0_1"/>
<dbReference type="GO" id="GO:0006302">
    <property type="term" value="P:double-strand break repair"/>
    <property type="evidence" value="ECO:0007669"/>
    <property type="project" value="InterPro"/>
</dbReference>
<protein>
    <recommendedName>
        <fullName evidence="2">PBZ-type domain-containing protein</fullName>
    </recommendedName>
</protein>
<evidence type="ECO:0000313" key="4">
    <source>
        <dbReference type="Proteomes" id="UP000007801"/>
    </source>
</evidence>
<dbReference type="GO" id="GO:0005634">
    <property type="term" value="C:nucleus"/>
    <property type="evidence" value="ECO:0007669"/>
    <property type="project" value="TreeGrafter"/>
</dbReference>
<dbReference type="PhylomeDB" id="B3MUF2"/>
<dbReference type="OrthoDB" id="10256774at2759"/>
<proteinExistence type="predicted"/>
<dbReference type="eggNOG" id="ENOG502R7QZ">
    <property type="taxonomic scope" value="Eukaryota"/>
</dbReference>
<feature type="compositionally biased region" description="Basic and acidic residues" evidence="1">
    <location>
        <begin position="52"/>
        <end position="67"/>
    </location>
</feature>
<dbReference type="Proteomes" id="UP000007801">
    <property type="component" value="Unassembled WGS sequence"/>
</dbReference>
<evidence type="ECO:0000313" key="3">
    <source>
        <dbReference type="EMBL" id="EDV33481.1"/>
    </source>
</evidence>
<accession>B3MUF2</accession>
<evidence type="ECO:0000256" key="1">
    <source>
        <dbReference type="SAM" id="MobiDB-lite"/>
    </source>
</evidence>
<feature type="compositionally biased region" description="Basic and acidic residues" evidence="1">
    <location>
        <begin position="1"/>
        <end position="10"/>
    </location>
</feature>
<feature type="region of interest" description="Disordered" evidence="1">
    <location>
        <begin position="1"/>
        <end position="176"/>
    </location>
</feature>
<gene>
    <name evidence="3" type="primary">Dana\GF24665</name>
    <name evidence="3" type="synonym">dana_GLEANR_937</name>
    <name evidence="3" type="ORF">GF24665</name>
</gene>
<dbReference type="Pfam" id="PF10283">
    <property type="entry name" value="zf-CCHH"/>
    <property type="match status" value="1"/>
</dbReference>
<feature type="compositionally biased region" description="Polar residues" evidence="1">
    <location>
        <begin position="91"/>
        <end position="110"/>
    </location>
</feature>
<dbReference type="EMBL" id="CH902624">
    <property type="protein sequence ID" value="EDV33481.1"/>
    <property type="molecule type" value="Genomic_DNA"/>
</dbReference>
<dbReference type="GO" id="GO:0003906">
    <property type="term" value="F:DNA-(apurinic or apyrimidinic site) endonuclease activity"/>
    <property type="evidence" value="ECO:0007669"/>
    <property type="project" value="InterPro"/>
</dbReference>
<sequence length="176" mass="19770">MDSVKTEHSGSADPSTGSVPTNGQSADDSSVSSSSTRPSCRFGIRSRNPVHRSSEAHPGDPDYRRPNFPEPPLGTPPCPFGNACYRRNPIHFQQHSHPPDFNSAQNISNRLRQRKAKKPQQDFASEDEEEEEDEEDPFADDNDQDADYRPGGDIDDDDEEDELEFDSQRINSEDYD</sequence>
<dbReference type="GO" id="GO:0008408">
    <property type="term" value="F:3'-5' exonuclease activity"/>
    <property type="evidence" value="ECO:0007669"/>
    <property type="project" value="InterPro"/>
</dbReference>
<dbReference type="GO" id="GO:0035861">
    <property type="term" value="C:site of double-strand break"/>
    <property type="evidence" value="ECO:0007669"/>
    <property type="project" value="TreeGrafter"/>
</dbReference>
<feature type="compositionally biased region" description="Polar residues" evidence="1">
    <location>
        <begin position="12"/>
        <end position="24"/>
    </location>
</feature>
<dbReference type="InterPro" id="IPR019406">
    <property type="entry name" value="APLF_PBZ"/>
</dbReference>
<dbReference type="PANTHER" id="PTHR21315">
    <property type="entry name" value="APRATAXIN AND PNK-LIKE FACTOR-RELATED"/>
    <property type="match status" value="1"/>
</dbReference>
<dbReference type="STRING" id="7217.B3MUF2"/>
<dbReference type="PANTHER" id="PTHR21315:SF2">
    <property type="entry name" value="APRATAXIN AND PNK-LIKE FACTOR"/>
    <property type="match status" value="1"/>
</dbReference>